<evidence type="ECO:0000313" key="1">
    <source>
        <dbReference type="EMBL" id="QGH72097.1"/>
    </source>
</evidence>
<protein>
    <submittedName>
        <fullName evidence="1">Uncharacterized protein</fullName>
    </submittedName>
</protein>
<organism evidence="1 2">
    <name type="scientific">Klebsiella phage N1M2</name>
    <dbReference type="NCBI Taxonomy" id="2664939"/>
    <lineage>
        <taxon>Viruses</taxon>
        <taxon>Duplodnaviria</taxon>
        <taxon>Heunggongvirae</taxon>
        <taxon>Uroviricota</taxon>
        <taxon>Caudoviricetes</taxon>
        <taxon>Chimalliviridae</taxon>
        <taxon>Nimduovirus</taxon>
        <taxon>Nimduovirus N1M2</taxon>
    </lineage>
</organism>
<reference evidence="1 2" key="1">
    <citation type="submission" date="2019-11" db="EMBL/GenBank/DDBJ databases">
        <authorList>
            <person name="Lewis R."/>
            <person name="Clooney A.G."/>
            <person name="Stockdale S.R."/>
            <person name="Buttimer C."/>
            <person name="Draper L.A."/>
            <person name="Ross R.P."/>
            <person name="Hill C."/>
        </authorList>
    </citation>
    <scope>NUCLEOTIDE SEQUENCE [LARGE SCALE GENOMIC DNA]</scope>
</reference>
<name>A0A6B7ZF31_9CAUD</name>
<evidence type="ECO:0000313" key="2">
    <source>
        <dbReference type="Proteomes" id="UP000464669"/>
    </source>
</evidence>
<sequence length="145" mass="16482">MAKNKPFGKVIEAQVADLVKGAEIHKETHHIKFGETALPEGVTTESLQTHVDFINRTGLAVEAATFQIAQEQFPETKQEAWDGRLEMFPGLTFNSDVRLREVVGEETLYGTTQTFIDHPHSQEMVDWYSSFRDRNVELATNLFKD</sequence>
<dbReference type="EMBL" id="MN642089">
    <property type="protein sequence ID" value="QGH72097.1"/>
    <property type="molecule type" value="Genomic_DNA"/>
</dbReference>
<proteinExistence type="predicted"/>
<dbReference type="Proteomes" id="UP000464669">
    <property type="component" value="Segment"/>
</dbReference>
<gene>
    <name evidence="1" type="ORF">N1M2_234</name>
</gene>
<keyword evidence="2" id="KW-1185">Reference proteome</keyword>
<accession>A0A6B7ZF31</accession>